<protein>
    <recommendedName>
        <fullName evidence="11">Lipoxygenase</fullName>
        <ecNumber evidence="11">1.13.11.-</ecNumber>
    </recommendedName>
</protein>
<keyword evidence="4 11" id="KW-0925">Oxylipin biosynthesis</keyword>
<dbReference type="Gene3D" id="3.10.450.60">
    <property type="match status" value="1"/>
</dbReference>
<dbReference type="InterPro" id="IPR036226">
    <property type="entry name" value="LipOase_C_sf"/>
</dbReference>
<dbReference type="PANTHER" id="PTHR11771">
    <property type="entry name" value="LIPOXYGENASE"/>
    <property type="match status" value="1"/>
</dbReference>
<dbReference type="InterPro" id="IPR027433">
    <property type="entry name" value="Lipoxygenase_dom_3"/>
</dbReference>
<dbReference type="InterPro" id="IPR001024">
    <property type="entry name" value="PLAT/LH2_dom"/>
</dbReference>
<keyword evidence="6" id="KW-0223">Dioxygenase</keyword>
<organism evidence="15 16">
    <name type="scientific">Musa troglodytarum</name>
    <name type="common">fe'i banana</name>
    <dbReference type="NCBI Taxonomy" id="320322"/>
    <lineage>
        <taxon>Eukaryota</taxon>
        <taxon>Viridiplantae</taxon>
        <taxon>Streptophyta</taxon>
        <taxon>Embryophyta</taxon>
        <taxon>Tracheophyta</taxon>
        <taxon>Spermatophyta</taxon>
        <taxon>Magnoliopsida</taxon>
        <taxon>Liliopsida</taxon>
        <taxon>Zingiberales</taxon>
        <taxon>Musaceae</taxon>
        <taxon>Musa</taxon>
    </lineage>
</organism>
<dbReference type="InterPro" id="IPR000907">
    <property type="entry name" value="LipOase"/>
</dbReference>
<dbReference type="InterPro" id="IPR042057">
    <property type="entry name" value="Lipoxy_PLAT/LH2"/>
</dbReference>
<dbReference type="PRINTS" id="PR00468">
    <property type="entry name" value="PLTLPOXGNASE"/>
</dbReference>
<dbReference type="Gene3D" id="4.10.375.10">
    <property type="entry name" value="Lipoxygenase-1, Domain 2"/>
    <property type="match status" value="1"/>
</dbReference>
<reference evidence="15" key="1">
    <citation type="submission" date="2022-05" db="EMBL/GenBank/DDBJ databases">
        <title>The Musa troglodytarum L. genome provides insights into the mechanism of non-climacteric behaviour and enrichment of carotenoids.</title>
        <authorList>
            <person name="Wang J."/>
        </authorList>
    </citation>
    <scope>NUCLEOTIDE SEQUENCE</scope>
    <source>
        <tissue evidence="15">Leaf</tissue>
    </source>
</reference>
<sequence length="579" mass="64726">MQKNVLDFNDLAGNVIDGLFDILGQNVTFQLVSATVGDPNNGNRGFVGSPASLQYLGKLPTLAAGESRFSVTFKWEENKGIPGAVIVKNKHATQFFLKTLTLDNFPGKGRIHFACNSWVYPAFMYRYDRIFFANTTYLPGATTAPLKPSRVDELRHLRADDVTSELQEWDRVYGYATHNDLGTPDDANLVRPVLGGSAEYPYPRRGKTNRPMTRKDPNTKSRLGTLSTLNIYVPRDERFGHVKMSDFLTYGIKAAVNGLLPVLDAIVNVTPFEFDVFEDIMRLYEEGIPVPYVPLFDELRQSIPFKMVKEELRVQGGQRLLKLPKPQIIKFDKSAWRTDEEFAREMVAGVHPVLIKLLMVFPPVSELDPDKYGNQNSTITAAHIEANLDGLPVDEALSGNRLFILDHHDVFMPYIARINSTAHKAYATRTLLFLKADSTLKPLAIELSLPHPDGEQYGAVSKVYSAAENGVDGSLWQLAKAYVGVMDVGVHQLVSHWLGTHAILEPFIVATNRHLSVVHPINKLLTPHYRDTMNIDALARQSLISADGILEKTYVQVRLGVLLLGLQEPLEPRRPSSPR</sequence>
<evidence type="ECO:0000259" key="14">
    <source>
        <dbReference type="PROSITE" id="PS51393"/>
    </source>
</evidence>
<proteinExistence type="inferred from homology"/>
<dbReference type="GO" id="GO:0016702">
    <property type="term" value="F:oxidoreductase activity, acting on single donors with incorporation of molecular oxygen, incorporation of two atoms of oxygen"/>
    <property type="evidence" value="ECO:0007669"/>
    <property type="project" value="InterPro"/>
</dbReference>
<dbReference type="PROSITE" id="PS00081">
    <property type="entry name" value="LIPOXYGENASE_2"/>
    <property type="match status" value="1"/>
</dbReference>
<keyword evidence="7" id="KW-0560">Oxidoreductase</keyword>
<dbReference type="GO" id="GO:0046872">
    <property type="term" value="F:metal ion binding"/>
    <property type="evidence" value="ECO:0007669"/>
    <property type="project" value="UniProtKB-UniRule"/>
</dbReference>
<dbReference type="PRINTS" id="PR00087">
    <property type="entry name" value="LIPOXYGENASE"/>
</dbReference>
<comment type="similarity">
    <text evidence="1 11">Belongs to the lipoxygenase family.</text>
</comment>
<dbReference type="SUPFAM" id="SSF49723">
    <property type="entry name" value="Lipase/lipooxygenase domain (PLAT/LH2 domain)"/>
    <property type="match status" value="1"/>
</dbReference>
<feature type="region of interest" description="Disordered" evidence="12">
    <location>
        <begin position="200"/>
        <end position="219"/>
    </location>
</feature>
<keyword evidence="9 11" id="KW-0275">Fatty acid biosynthesis</keyword>
<dbReference type="Pfam" id="PF00305">
    <property type="entry name" value="Lipoxygenase"/>
    <property type="match status" value="1"/>
</dbReference>
<evidence type="ECO:0000313" key="16">
    <source>
        <dbReference type="Proteomes" id="UP001055439"/>
    </source>
</evidence>
<comment type="pathway">
    <text evidence="11">Lipid metabolism; oxylipin biosynthesis.</text>
</comment>
<dbReference type="GO" id="GO:0034440">
    <property type="term" value="P:lipid oxidation"/>
    <property type="evidence" value="ECO:0007669"/>
    <property type="project" value="InterPro"/>
</dbReference>
<feature type="domain" description="Lipoxygenase" evidence="14">
    <location>
        <begin position="136"/>
        <end position="579"/>
    </location>
</feature>
<dbReference type="PROSITE" id="PS51393">
    <property type="entry name" value="LIPOXYGENASE_3"/>
    <property type="match status" value="1"/>
</dbReference>
<keyword evidence="8" id="KW-0443">Lipid metabolism</keyword>
<keyword evidence="16" id="KW-1185">Reference proteome</keyword>
<dbReference type="InterPro" id="IPR001246">
    <property type="entry name" value="LipOase_plant"/>
</dbReference>
<dbReference type="PROSITE" id="PS50095">
    <property type="entry name" value="PLAT"/>
    <property type="match status" value="1"/>
</dbReference>
<evidence type="ECO:0000256" key="12">
    <source>
        <dbReference type="SAM" id="MobiDB-lite"/>
    </source>
</evidence>
<dbReference type="Gene3D" id="4.10.372.10">
    <property type="entry name" value="Lipoxygenase-1, Domain 3"/>
    <property type="match status" value="1"/>
</dbReference>
<dbReference type="CDD" id="cd01751">
    <property type="entry name" value="PLAT_LH2"/>
    <property type="match status" value="1"/>
</dbReference>
<dbReference type="EMBL" id="CP097510">
    <property type="protein sequence ID" value="URE40116.1"/>
    <property type="molecule type" value="Genomic_DNA"/>
</dbReference>
<evidence type="ECO:0000256" key="8">
    <source>
        <dbReference type="ARBA" id="ARBA00023098"/>
    </source>
</evidence>
<dbReference type="GO" id="GO:0031408">
    <property type="term" value="P:oxylipin biosynthetic process"/>
    <property type="evidence" value="ECO:0007669"/>
    <property type="project" value="UniProtKB-UniRule"/>
</dbReference>
<keyword evidence="2 11" id="KW-0444">Lipid biosynthesis</keyword>
<dbReference type="Pfam" id="PF01477">
    <property type="entry name" value="PLAT"/>
    <property type="match status" value="1"/>
</dbReference>
<evidence type="ECO:0000256" key="9">
    <source>
        <dbReference type="ARBA" id="ARBA00023160"/>
    </source>
</evidence>
<dbReference type="InterPro" id="IPR013819">
    <property type="entry name" value="LipOase_C"/>
</dbReference>
<evidence type="ECO:0000256" key="6">
    <source>
        <dbReference type="ARBA" id="ARBA00022964"/>
    </source>
</evidence>
<keyword evidence="3" id="KW-0479">Metal-binding</keyword>
<evidence type="ECO:0000256" key="3">
    <source>
        <dbReference type="ARBA" id="ARBA00022723"/>
    </source>
</evidence>
<evidence type="ECO:0000313" key="15">
    <source>
        <dbReference type="EMBL" id="URE40116.1"/>
    </source>
</evidence>
<evidence type="ECO:0000256" key="5">
    <source>
        <dbReference type="ARBA" id="ARBA00022832"/>
    </source>
</evidence>
<dbReference type="InterPro" id="IPR020834">
    <property type="entry name" value="LipOase_CS"/>
</dbReference>
<gene>
    <name evidence="15" type="ORF">MUK42_37217</name>
</gene>
<evidence type="ECO:0000259" key="13">
    <source>
        <dbReference type="PROSITE" id="PS50095"/>
    </source>
</evidence>
<dbReference type="GO" id="GO:0006633">
    <property type="term" value="P:fatty acid biosynthetic process"/>
    <property type="evidence" value="ECO:0007669"/>
    <property type="project" value="UniProtKB-KW"/>
</dbReference>
<dbReference type="SMART" id="SM00308">
    <property type="entry name" value="LH2"/>
    <property type="match status" value="1"/>
</dbReference>
<dbReference type="AlphaFoldDB" id="A0A9E7L4C6"/>
<comment type="function">
    <text evidence="11">Plant lipoxygenase may be involved in a number of diverse aspects of plant physiology including growth and development, pest resistance, and senescence or responses to wounding.</text>
</comment>
<dbReference type="SUPFAM" id="SSF48484">
    <property type="entry name" value="Lipoxigenase"/>
    <property type="match status" value="1"/>
</dbReference>
<dbReference type="EC" id="1.13.11.-" evidence="11"/>
<evidence type="ECO:0000256" key="2">
    <source>
        <dbReference type="ARBA" id="ARBA00022516"/>
    </source>
</evidence>
<evidence type="ECO:0000256" key="10">
    <source>
        <dbReference type="PROSITE-ProRule" id="PRU00152"/>
    </source>
</evidence>
<feature type="domain" description="PLAT" evidence="13">
    <location>
        <begin position="4"/>
        <end position="133"/>
    </location>
</feature>
<evidence type="ECO:0000256" key="7">
    <source>
        <dbReference type="ARBA" id="ARBA00023002"/>
    </source>
</evidence>
<evidence type="ECO:0000256" key="11">
    <source>
        <dbReference type="RuleBase" id="RU003975"/>
    </source>
</evidence>
<dbReference type="OrthoDB" id="407298at2759"/>
<evidence type="ECO:0000256" key="4">
    <source>
        <dbReference type="ARBA" id="ARBA00022767"/>
    </source>
</evidence>
<dbReference type="Gene3D" id="1.20.245.10">
    <property type="entry name" value="Lipoxygenase-1, Domain 5"/>
    <property type="match status" value="1"/>
</dbReference>
<dbReference type="Gene3D" id="2.60.60.20">
    <property type="entry name" value="PLAT/LH2 domain"/>
    <property type="match status" value="1"/>
</dbReference>
<dbReference type="Proteomes" id="UP001055439">
    <property type="component" value="Chromosome 8"/>
</dbReference>
<dbReference type="FunFam" id="3.10.450.60:FF:000002">
    <property type="entry name" value="Lipoxygenase"/>
    <property type="match status" value="1"/>
</dbReference>
<comment type="caution">
    <text evidence="10">Lacks conserved residue(s) required for the propagation of feature annotation.</text>
</comment>
<evidence type="ECO:0000256" key="1">
    <source>
        <dbReference type="ARBA" id="ARBA00009419"/>
    </source>
</evidence>
<dbReference type="InterPro" id="IPR036392">
    <property type="entry name" value="PLAT/LH2_dom_sf"/>
</dbReference>
<accession>A0A9E7L4C6</accession>
<keyword evidence="5" id="KW-0276">Fatty acid metabolism</keyword>
<name>A0A9E7L4C6_9LILI</name>